<proteinExistence type="predicted"/>
<dbReference type="RefSeq" id="WP_086048410.1">
    <property type="nucleotide sequence ID" value="NZ_CP017893.1"/>
</dbReference>
<organism evidence="1">
    <name type="scientific">Vibrio alginolyticus</name>
    <dbReference type="NCBI Taxonomy" id="663"/>
    <lineage>
        <taxon>Bacteria</taxon>
        <taxon>Pseudomonadati</taxon>
        <taxon>Pseudomonadota</taxon>
        <taxon>Gammaproteobacteria</taxon>
        <taxon>Vibrionales</taxon>
        <taxon>Vibrionaceae</taxon>
        <taxon>Vibrio</taxon>
    </lineage>
</organism>
<dbReference type="EMBL" id="CP017904">
    <property type="protein sequence ID" value="ARP21793.1"/>
    <property type="molecule type" value="Genomic_DNA"/>
</dbReference>
<accession>A0A1W6UV17</accession>
<gene>
    <name evidence="1" type="ORF">K05K4_50910</name>
</gene>
<reference evidence="1" key="1">
    <citation type="submission" date="2016-10" db="EMBL/GenBank/DDBJ databases">
        <title>The High Quality Genome of Vibrio alginolyticus K01M1.</title>
        <authorList>
            <person name="Wendling C."/>
            <person name="Chibani C.M."/>
            <person name="Hertel R."/>
            <person name="Sproer C."/>
            <person name="Bunk B."/>
            <person name="Overmann J."/>
            <person name="Roth O."/>
            <person name="Liesegang H."/>
        </authorList>
    </citation>
    <scope>NUCLEOTIDE SEQUENCE</scope>
    <source>
        <strain evidence="1">K05K4</strain>
        <plasmid evidence="1">pL289</plasmid>
    </source>
</reference>
<protein>
    <submittedName>
        <fullName evidence="1">Uncharacterized protein</fullName>
    </submittedName>
</protein>
<evidence type="ECO:0000313" key="1">
    <source>
        <dbReference type="EMBL" id="ARP21793.1"/>
    </source>
</evidence>
<dbReference type="AlphaFoldDB" id="A0A1W6UV17"/>
<sequence length="93" mass="10934">MSYQTTSIPSKQLIDLARSESFKAFTEVNEIRTTTLNSLMSKPDLISFDVVREVDEILKRELLESKRKHNHWLAMSEMRENLEAPLQVQTYKF</sequence>
<keyword evidence="1" id="KW-0614">Plasmid</keyword>
<name>A0A1W6UV17_VIBAL</name>
<geneLocation type="plasmid" evidence="1">
    <name>pL289</name>
</geneLocation>